<evidence type="ECO:0000313" key="2">
    <source>
        <dbReference type="Proteomes" id="UP000277283"/>
    </source>
</evidence>
<name>K7WJ97_9VIRU</name>
<proteinExistence type="predicted"/>
<evidence type="ECO:0000313" key="1">
    <source>
        <dbReference type="EMBL" id="AFX59435.1"/>
    </source>
</evidence>
<dbReference type="Proteomes" id="UP000277283">
    <property type="component" value="Segment"/>
</dbReference>
<dbReference type="EMBL" id="JX515788">
    <property type="protein sequence ID" value="AFX59435.1"/>
    <property type="molecule type" value="Genomic_DNA"/>
</dbReference>
<gene>
    <name evidence="1" type="ORF">wssv_00580</name>
</gene>
<accession>K7WJ97</accession>
<reference evidence="2" key="1">
    <citation type="submission" date="2012-08" db="EMBL/GenBank/DDBJ databases">
        <authorList>
            <person name="Choi T.-J."/>
        </authorList>
    </citation>
    <scope>NUCLEOTIDE SEQUENCE [LARGE SCALE GENOMIC DNA]</scope>
    <source>
        <strain evidence="2">K-LV1</strain>
    </source>
</reference>
<sequence>MATIVKSCPKTLFPKISLSPSMYWEKVQYGPQSLISSNQSFKKSLIKKDRQFDLIWKPMLSFFVFSSLLEGKKYANCVSASNAPHFPLWIRRFSIISLPELGSRPSKNRILGRVGTLPVKSMLAKRSSAGSSKTEAIFLVVAAERGASSSVVTSKELTVLYID</sequence>
<protein>
    <submittedName>
        <fullName evidence="1">Wsv058</fullName>
    </submittedName>
</protein>
<organism evidence="1 2">
    <name type="scientific">White spot syndrome virus</name>
    <dbReference type="NCBI Taxonomy" id="342409"/>
    <lineage>
        <taxon>Viruses</taxon>
        <taxon>Viruses incertae sedis</taxon>
        <taxon>Naldaviricetes</taxon>
        <taxon>Nimaviridae</taxon>
        <taxon>Whispovirus</taxon>
    </lineage>
</organism>